<keyword evidence="1" id="KW-1133">Transmembrane helix</keyword>
<keyword evidence="3" id="KW-1185">Reference proteome</keyword>
<evidence type="ECO:0000256" key="1">
    <source>
        <dbReference type="SAM" id="Phobius"/>
    </source>
</evidence>
<gene>
    <name evidence="2" type="ORF">D7Z26_26670</name>
</gene>
<keyword evidence="1" id="KW-0472">Membrane</keyword>
<proteinExistence type="predicted"/>
<dbReference type="EMBL" id="RBZM01000018">
    <property type="protein sequence ID" value="RKP44496.1"/>
    <property type="molecule type" value="Genomic_DNA"/>
</dbReference>
<dbReference type="RefSeq" id="WP_120980075.1">
    <property type="nucleotide sequence ID" value="NZ_RBZM01000018.1"/>
</dbReference>
<feature type="transmembrane region" description="Helical" evidence="1">
    <location>
        <begin position="66"/>
        <end position="92"/>
    </location>
</feature>
<evidence type="ECO:0000313" key="2">
    <source>
        <dbReference type="EMBL" id="RKP44496.1"/>
    </source>
</evidence>
<feature type="transmembrane region" description="Helical" evidence="1">
    <location>
        <begin position="112"/>
        <end position="135"/>
    </location>
</feature>
<organism evidence="2 3">
    <name type="scientific">Cohnella endophytica</name>
    <dbReference type="NCBI Taxonomy" id="2419778"/>
    <lineage>
        <taxon>Bacteria</taxon>
        <taxon>Bacillati</taxon>
        <taxon>Bacillota</taxon>
        <taxon>Bacilli</taxon>
        <taxon>Bacillales</taxon>
        <taxon>Paenibacillaceae</taxon>
        <taxon>Cohnella</taxon>
    </lineage>
</organism>
<keyword evidence="1" id="KW-0812">Transmembrane</keyword>
<evidence type="ECO:0000313" key="3">
    <source>
        <dbReference type="Proteomes" id="UP000282076"/>
    </source>
</evidence>
<comment type="caution">
    <text evidence="2">The sequence shown here is derived from an EMBL/GenBank/DDBJ whole genome shotgun (WGS) entry which is preliminary data.</text>
</comment>
<sequence>MALQQIIRAFTLVGILCSIVLLGSITYQYFDPSPIELNIIMIIAFCPLFLGVISSYLVQAEQLGRFGLISFIVLTAGYLLGGVGLNWAVAFVSPVYGELTPAGTVQSANPPFPIIQGMASSFILLNLGMLLYGIAILRSSQTAKWSGVMFLLSIVGALAPPMDSKCIYFFCAGIIWIGIKGWNWKPTNQANANEGASAMEHAQQKTVPYP</sequence>
<name>A0A494X829_9BACL</name>
<accession>A0A494X829</accession>
<feature type="transmembrane region" description="Helical" evidence="1">
    <location>
        <begin position="39"/>
        <end position="59"/>
    </location>
</feature>
<dbReference type="AlphaFoldDB" id="A0A494X829"/>
<protein>
    <submittedName>
        <fullName evidence="2">Uncharacterized protein</fullName>
    </submittedName>
</protein>
<dbReference type="OrthoDB" id="2841505at2"/>
<feature type="transmembrane region" description="Helical" evidence="1">
    <location>
        <begin position="142"/>
        <end position="161"/>
    </location>
</feature>
<feature type="transmembrane region" description="Helical" evidence="1">
    <location>
        <begin position="167"/>
        <end position="184"/>
    </location>
</feature>
<feature type="transmembrane region" description="Helical" evidence="1">
    <location>
        <begin position="7"/>
        <end position="27"/>
    </location>
</feature>
<dbReference type="Proteomes" id="UP000282076">
    <property type="component" value="Unassembled WGS sequence"/>
</dbReference>
<reference evidence="2 3" key="1">
    <citation type="submission" date="2018-10" db="EMBL/GenBank/DDBJ databases">
        <title>Cohnella sp. M2MS4P-1, whole genome shotgun sequence.</title>
        <authorList>
            <person name="Tuo L."/>
        </authorList>
    </citation>
    <scope>NUCLEOTIDE SEQUENCE [LARGE SCALE GENOMIC DNA]</scope>
    <source>
        <strain evidence="2 3">M2MS4P-1</strain>
    </source>
</reference>